<name>A0A0T5P1F9_9RHOB</name>
<evidence type="ECO:0000313" key="3">
    <source>
        <dbReference type="EMBL" id="QEW28544.1"/>
    </source>
</evidence>
<reference evidence="3 5" key="2">
    <citation type="submission" date="2018-08" db="EMBL/GenBank/DDBJ databases">
        <title>Genetic Globetrotter - A new plasmid hitch-hiking vast phylogenetic and geographic distances.</title>
        <authorList>
            <person name="Vollmers J."/>
            <person name="Petersen J."/>
        </authorList>
    </citation>
    <scope>NUCLEOTIDE SEQUENCE [LARGE SCALE GENOMIC DNA]</scope>
    <source>
        <strain evidence="3 5">DSM 26383</strain>
    </source>
</reference>
<dbReference type="Pfam" id="PF07362">
    <property type="entry name" value="CcdA"/>
    <property type="match status" value="1"/>
</dbReference>
<dbReference type="RefSeq" id="WP_057821171.1">
    <property type="nucleotide sequence ID" value="NZ_CP031598.1"/>
</dbReference>
<dbReference type="Proteomes" id="UP000325785">
    <property type="component" value="Chromosome"/>
</dbReference>
<dbReference type="InterPro" id="IPR009956">
    <property type="entry name" value="Post-segregation_anti-tox_CcdA"/>
</dbReference>
<sequence>MPSPLNIRDIGQDRKAALEAEAKEKGTSISNLVRDWIDAGIAKARADRERAAWIASARQGIADEARHLDENGPTLARFRKL</sequence>
<dbReference type="OrthoDB" id="7867373at2"/>
<evidence type="ECO:0000313" key="4">
    <source>
        <dbReference type="Proteomes" id="UP000051401"/>
    </source>
</evidence>
<dbReference type="AlphaFoldDB" id="A0A0T5P1F9"/>
<dbReference type="EMBL" id="CP031598">
    <property type="protein sequence ID" value="QEW28544.1"/>
    <property type="molecule type" value="Genomic_DNA"/>
</dbReference>
<proteinExistence type="predicted"/>
<dbReference type="STRING" id="540747.SAMN04488031_10511"/>
<keyword evidence="1" id="KW-1277">Toxin-antitoxin system</keyword>
<gene>
    <name evidence="3" type="ORF">RIdsm_04375</name>
    <name evidence="2" type="ORF">XM52_26200</name>
</gene>
<keyword evidence="4" id="KW-1185">Reference proteome</keyword>
<dbReference type="EMBL" id="LAXI01000030">
    <property type="protein sequence ID" value="KRS14984.1"/>
    <property type="molecule type" value="Genomic_DNA"/>
</dbReference>
<evidence type="ECO:0000256" key="1">
    <source>
        <dbReference type="ARBA" id="ARBA00022649"/>
    </source>
</evidence>
<evidence type="ECO:0000313" key="2">
    <source>
        <dbReference type="EMBL" id="KRS14984.1"/>
    </source>
</evidence>
<accession>A0A0T5P1F9</accession>
<dbReference type="Proteomes" id="UP000051401">
    <property type="component" value="Unassembled WGS sequence"/>
</dbReference>
<reference evidence="2 4" key="1">
    <citation type="submission" date="2015-04" db="EMBL/GenBank/DDBJ databases">
        <title>The draft genome sequence of Roseovarius indicus B108T.</title>
        <authorList>
            <person name="Li G."/>
            <person name="Lai Q."/>
            <person name="Shao Z."/>
            <person name="Yan P."/>
        </authorList>
    </citation>
    <scope>NUCLEOTIDE SEQUENCE [LARGE SCALE GENOMIC DNA]</scope>
    <source>
        <strain evidence="2 4">B108</strain>
    </source>
</reference>
<dbReference type="PATRIC" id="fig|540747.5.peg.3996"/>
<organism evidence="2 4">
    <name type="scientific">Roseovarius indicus</name>
    <dbReference type="NCBI Taxonomy" id="540747"/>
    <lineage>
        <taxon>Bacteria</taxon>
        <taxon>Pseudomonadati</taxon>
        <taxon>Pseudomonadota</taxon>
        <taxon>Alphaproteobacteria</taxon>
        <taxon>Rhodobacterales</taxon>
        <taxon>Roseobacteraceae</taxon>
        <taxon>Roseovarius</taxon>
    </lineage>
</organism>
<evidence type="ECO:0000313" key="5">
    <source>
        <dbReference type="Proteomes" id="UP000325785"/>
    </source>
</evidence>
<protein>
    <submittedName>
        <fullName evidence="2">Uncharacterized protein</fullName>
    </submittedName>
</protein>
<dbReference type="KEGG" id="rid:RIdsm_04375"/>